<evidence type="ECO:0000313" key="2">
    <source>
        <dbReference type="EMBL" id="QIB67233.1"/>
    </source>
</evidence>
<dbReference type="EMBL" id="CP048711">
    <property type="protein sequence ID" value="QIB67233.1"/>
    <property type="molecule type" value="Genomic_DNA"/>
</dbReference>
<sequence>MKDITLPARGAYVDLTELIGLRFAAAQLQLTRRNRALSALTGPNKASFRGRGIDFEEVRSYQPGDDIRTIDWRVTARTGTAHTKLFREERERPVLIVVDQRSNLFFGSRHCCKSVLAAQLASLLAWSALGNGDRVGGLVFNEQLHHEIRPRRNRRTVLALLSQIDSCNRQLPLPAGDGDSDDDDRLAAVLGNLRRIVRPGSNVYLISDFLGADTPAAREQLFRLAQHTEITALSCTDPMEAELPPPGRYAVTDGYRRSELNTANPKLRERYRLDRSRHRETLARELQRLGIPLLQASTEEPPFLLLQRYFGERRR</sequence>
<evidence type="ECO:0000259" key="1">
    <source>
        <dbReference type="Pfam" id="PF01882"/>
    </source>
</evidence>
<gene>
    <name evidence="2" type="ORF">G3T16_19320</name>
</gene>
<dbReference type="Proteomes" id="UP000477680">
    <property type="component" value="Chromosome"/>
</dbReference>
<dbReference type="Pfam" id="PF01882">
    <property type="entry name" value="DUF58"/>
    <property type="match status" value="1"/>
</dbReference>
<keyword evidence="3" id="KW-1185">Reference proteome</keyword>
<protein>
    <submittedName>
        <fullName evidence="2">DUF58 domain-containing protein</fullName>
    </submittedName>
</protein>
<dbReference type="RefSeq" id="WP_163496660.1">
    <property type="nucleotide sequence ID" value="NZ_CP048711.1"/>
</dbReference>
<dbReference type="PANTHER" id="PTHR33608">
    <property type="entry name" value="BLL2464 PROTEIN"/>
    <property type="match status" value="1"/>
</dbReference>
<name>A0A6C0U5V2_9GAMM</name>
<organism evidence="2 3">
    <name type="scientific">Kineobactrum salinum</name>
    <dbReference type="NCBI Taxonomy" id="2708301"/>
    <lineage>
        <taxon>Bacteria</taxon>
        <taxon>Pseudomonadati</taxon>
        <taxon>Pseudomonadota</taxon>
        <taxon>Gammaproteobacteria</taxon>
        <taxon>Cellvibrionales</taxon>
        <taxon>Halieaceae</taxon>
        <taxon>Kineobactrum</taxon>
    </lineage>
</organism>
<evidence type="ECO:0000313" key="3">
    <source>
        <dbReference type="Proteomes" id="UP000477680"/>
    </source>
</evidence>
<proteinExistence type="predicted"/>
<dbReference type="KEGG" id="kim:G3T16_19320"/>
<dbReference type="PANTHER" id="PTHR33608:SF12">
    <property type="entry name" value="DUF58 DOMAIN-CONTAINING PROTEIN"/>
    <property type="match status" value="1"/>
</dbReference>
<dbReference type="InterPro" id="IPR002881">
    <property type="entry name" value="DUF58"/>
</dbReference>
<dbReference type="AlphaFoldDB" id="A0A6C0U5V2"/>
<reference evidence="2 3" key="1">
    <citation type="submission" date="2020-02" db="EMBL/GenBank/DDBJ databases">
        <title>Genome sequencing for Kineobactrum sp. M2.</title>
        <authorList>
            <person name="Park S.-J."/>
        </authorList>
    </citation>
    <scope>NUCLEOTIDE SEQUENCE [LARGE SCALE GENOMIC DNA]</scope>
    <source>
        <strain evidence="2 3">M2</strain>
    </source>
</reference>
<feature type="domain" description="DUF58" evidence="1">
    <location>
        <begin position="57"/>
        <end position="280"/>
    </location>
</feature>
<accession>A0A6C0U5V2</accession>